<dbReference type="AlphaFoldDB" id="A0A9W8MR40"/>
<organism evidence="4 5">
    <name type="scientific">Agrocybe chaxingu</name>
    <dbReference type="NCBI Taxonomy" id="84603"/>
    <lineage>
        <taxon>Eukaryota</taxon>
        <taxon>Fungi</taxon>
        <taxon>Dikarya</taxon>
        <taxon>Basidiomycota</taxon>
        <taxon>Agaricomycotina</taxon>
        <taxon>Agaricomycetes</taxon>
        <taxon>Agaricomycetidae</taxon>
        <taxon>Agaricales</taxon>
        <taxon>Agaricineae</taxon>
        <taxon>Strophariaceae</taxon>
        <taxon>Agrocybe</taxon>
    </lineage>
</organism>
<feature type="domain" description="Nephrocystin 3-like N-terminal" evidence="3">
    <location>
        <begin position="80"/>
        <end position="238"/>
    </location>
</feature>
<evidence type="ECO:0000259" key="3">
    <source>
        <dbReference type="Pfam" id="PF24883"/>
    </source>
</evidence>
<proteinExistence type="predicted"/>
<gene>
    <name evidence="4" type="ORF">NLJ89_g8091</name>
</gene>
<name>A0A9W8MR40_9AGAR</name>
<dbReference type="EMBL" id="JANKHO010001049">
    <property type="protein sequence ID" value="KAJ3504141.1"/>
    <property type="molecule type" value="Genomic_DNA"/>
</dbReference>
<evidence type="ECO:0000313" key="4">
    <source>
        <dbReference type="EMBL" id="KAJ3504141.1"/>
    </source>
</evidence>
<evidence type="ECO:0000313" key="5">
    <source>
        <dbReference type="Proteomes" id="UP001148786"/>
    </source>
</evidence>
<feature type="compositionally biased region" description="Low complexity" evidence="2">
    <location>
        <begin position="59"/>
        <end position="69"/>
    </location>
</feature>
<keyword evidence="1" id="KW-0677">Repeat</keyword>
<feature type="compositionally biased region" description="Basic and acidic residues" evidence="2">
    <location>
        <begin position="49"/>
        <end position="58"/>
    </location>
</feature>
<evidence type="ECO:0000256" key="1">
    <source>
        <dbReference type="ARBA" id="ARBA00022737"/>
    </source>
</evidence>
<dbReference type="Proteomes" id="UP001148786">
    <property type="component" value="Unassembled WGS sequence"/>
</dbReference>
<accession>A0A9W8MR40</accession>
<comment type="caution">
    <text evidence="4">The sequence shown here is derived from an EMBL/GenBank/DDBJ whole genome shotgun (WGS) entry which is preliminary data.</text>
</comment>
<dbReference type="Pfam" id="PF24883">
    <property type="entry name" value="NPHP3_N"/>
    <property type="match status" value="1"/>
</dbReference>
<sequence length="288" mass="32061">MPPEGNYLITGGSVSFASGDVIHQHAQSSIDQALDRLYARASPGAFHNSLERSNELRQESSSSSFPNINESEEAYGGLAKEIWEWIYDTETPTPIMWVHSPTGEETSHIAQAIADAMHQRGELTGSFFFSDISSSGRYDGTRLVPTLAYQLTQSIPQTRLDVANAVVHDRSIFDLTLLHQFCKVIVEPLERFSESIEQEVTTAPKLFIIHALEECTTPGFEESFIEVLGSTLGRMQHNVPQRFLTLGCHSDGLEECFSKPPLPEIVLRRLCTPFQIASQHPTPTRNLS</sequence>
<feature type="region of interest" description="Disordered" evidence="2">
    <location>
        <begin position="49"/>
        <end position="69"/>
    </location>
</feature>
<keyword evidence="5" id="KW-1185">Reference proteome</keyword>
<evidence type="ECO:0000256" key="2">
    <source>
        <dbReference type="SAM" id="MobiDB-lite"/>
    </source>
</evidence>
<dbReference type="OrthoDB" id="5967843at2759"/>
<protein>
    <recommendedName>
        <fullName evidence="3">Nephrocystin 3-like N-terminal domain-containing protein</fullName>
    </recommendedName>
</protein>
<dbReference type="InterPro" id="IPR056884">
    <property type="entry name" value="NPHP3-like_N"/>
</dbReference>
<reference evidence="4" key="1">
    <citation type="submission" date="2022-07" db="EMBL/GenBank/DDBJ databases">
        <title>Genome Sequence of Agrocybe chaxingu.</title>
        <authorList>
            <person name="Buettner E."/>
        </authorList>
    </citation>
    <scope>NUCLEOTIDE SEQUENCE</scope>
    <source>
        <strain evidence="4">MP-N11</strain>
    </source>
</reference>